<organism evidence="1 2">
    <name type="scientific">Erwinia rhapontici</name>
    <name type="common">Pectobacterium rhapontici</name>
    <dbReference type="NCBI Taxonomy" id="55212"/>
    <lineage>
        <taxon>Bacteria</taxon>
        <taxon>Pseudomonadati</taxon>
        <taxon>Pseudomonadota</taxon>
        <taxon>Gammaproteobacteria</taxon>
        <taxon>Enterobacterales</taxon>
        <taxon>Erwiniaceae</taxon>
        <taxon>Erwinia</taxon>
    </lineage>
</organism>
<sequence>MSETLTLTRPENGLSLFQHLLNGRMLPGPIWHSTAWRTKFLLRSLAFPLATLQHMQQIATLPVMQDALHLQPTLPNKIHRPYLHLGLSAGQRVQVLSQHYRFVQQLPSQALRHAMLSSHPTTLASFSGKEGEHFQLTLTCNGRCEREGEVNMMLHGDGTLLAILTFVIVERDSLPVLLIGGIQGAHSDTPHTLIRSATKSCYGLFPKRVLLEGVSLLARGMGISAIQAVSDRGHTYRSLRYRFKKKAVFVASYDEFWQSLDGTPLCRRLWQLPLAFSQKTMEEIPSKKRAEYRRRYGLMESLSEQFMRLH</sequence>
<name>A0ABM7N601_ERWRD</name>
<gene>
    <name evidence="1" type="ORF">ERHA53_42360</name>
</gene>
<dbReference type="Proteomes" id="UP000677515">
    <property type="component" value="Chromosome"/>
</dbReference>
<evidence type="ECO:0000313" key="2">
    <source>
        <dbReference type="Proteomes" id="UP000677515"/>
    </source>
</evidence>
<reference evidence="1 2" key="1">
    <citation type="submission" date="2021-01" db="EMBL/GenBank/DDBJ databases">
        <title>Complete genome sequence of Erwinia rhapontici MAFF 311153.</title>
        <authorList>
            <person name="Morohoshi T."/>
            <person name="Someya N."/>
        </authorList>
    </citation>
    <scope>NUCLEOTIDE SEQUENCE [LARGE SCALE GENOMIC DNA]</scope>
    <source>
        <strain evidence="1 2">MAFF 311153</strain>
    </source>
</reference>
<dbReference type="Pfam" id="PF04393">
    <property type="entry name" value="DUF535"/>
    <property type="match status" value="1"/>
</dbReference>
<dbReference type="EMBL" id="AP024329">
    <property type="protein sequence ID" value="BCQ36893.1"/>
    <property type="molecule type" value="Genomic_DNA"/>
</dbReference>
<keyword evidence="2" id="KW-1185">Reference proteome</keyword>
<proteinExistence type="predicted"/>
<evidence type="ECO:0000313" key="1">
    <source>
        <dbReference type="EMBL" id="BCQ36893.1"/>
    </source>
</evidence>
<evidence type="ECO:0008006" key="3">
    <source>
        <dbReference type="Google" id="ProtNLM"/>
    </source>
</evidence>
<dbReference type="PANTHER" id="PTHR38785:SF1">
    <property type="entry name" value="HOMOLOG OF VIRK"/>
    <property type="match status" value="1"/>
</dbReference>
<accession>A0ABM7N601</accession>
<dbReference type="PANTHER" id="PTHR38785">
    <property type="entry name" value="HOMOLOG OF VIRK"/>
    <property type="match status" value="1"/>
</dbReference>
<dbReference type="RefSeq" id="WP_133842662.1">
    <property type="nucleotide sequence ID" value="NZ_AP024329.1"/>
</dbReference>
<protein>
    <recommendedName>
        <fullName evidence="3">DUF535 domain-containing protein</fullName>
    </recommendedName>
</protein>
<dbReference type="InterPro" id="IPR007488">
    <property type="entry name" value="DUF535"/>
</dbReference>